<dbReference type="RefSeq" id="XP_018298728.1">
    <property type="nucleotide sequence ID" value="XM_018429956.1"/>
</dbReference>
<evidence type="ECO:0000313" key="2">
    <source>
        <dbReference type="Proteomes" id="UP000077315"/>
    </source>
</evidence>
<protein>
    <submittedName>
        <fullName evidence="1">Uncharacterized protein</fullName>
    </submittedName>
</protein>
<keyword evidence="2" id="KW-1185">Reference proteome</keyword>
<dbReference type="EMBL" id="KV440971">
    <property type="protein sequence ID" value="OAD80688.1"/>
    <property type="molecule type" value="Genomic_DNA"/>
</dbReference>
<dbReference type="AlphaFoldDB" id="A0A167R2D6"/>
<dbReference type="GeneID" id="28990862"/>
<dbReference type="Proteomes" id="UP000077315">
    <property type="component" value="Unassembled WGS sequence"/>
</dbReference>
<dbReference type="VEuPathDB" id="FungiDB:PHYBLDRAFT_138233"/>
<dbReference type="InParanoid" id="A0A167R2D6"/>
<accession>A0A167R2D6</accession>
<name>A0A167R2D6_PHYB8</name>
<organism evidence="1 2">
    <name type="scientific">Phycomyces blakesleeanus (strain ATCC 8743b / DSM 1359 / FGSC 10004 / NBRC 33097 / NRRL 1555)</name>
    <dbReference type="NCBI Taxonomy" id="763407"/>
    <lineage>
        <taxon>Eukaryota</taxon>
        <taxon>Fungi</taxon>
        <taxon>Fungi incertae sedis</taxon>
        <taxon>Mucoromycota</taxon>
        <taxon>Mucoromycotina</taxon>
        <taxon>Mucoromycetes</taxon>
        <taxon>Mucorales</taxon>
        <taxon>Phycomycetaceae</taxon>
        <taxon>Phycomyces</taxon>
    </lineage>
</organism>
<proteinExistence type="predicted"/>
<reference evidence="2" key="1">
    <citation type="submission" date="2015-06" db="EMBL/GenBank/DDBJ databases">
        <title>Expansion of signal transduction pathways in fungi by whole-genome duplication.</title>
        <authorList>
            <consortium name="DOE Joint Genome Institute"/>
            <person name="Corrochano L.M."/>
            <person name="Kuo A."/>
            <person name="Marcet-Houben M."/>
            <person name="Polaino S."/>
            <person name="Salamov A."/>
            <person name="Villalobos J.M."/>
            <person name="Alvarez M.I."/>
            <person name="Avalos J."/>
            <person name="Benito E.P."/>
            <person name="Benoit I."/>
            <person name="Burger G."/>
            <person name="Camino L.P."/>
            <person name="Canovas D."/>
            <person name="Cerda-Olmedo E."/>
            <person name="Cheng J.-F."/>
            <person name="Dominguez A."/>
            <person name="Elias M."/>
            <person name="Eslava A.P."/>
            <person name="Glaser F."/>
            <person name="Grimwood J."/>
            <person name="Gutierrez G."/>
            <person name="Heitman J."/>
            <person name="Henrissat B."/>
            <person name="Iturriaga E.A."/>
            <person name="Lang B.F."/>
            <person name="Lavin J.L."/>
            <person name="Lee S."/>
            <person name="Li W."/>
            <person name="Lindquist E."/>
            <person name="Lopez-Garcia S."/>
            <person name="Luque E.M."/>
            <person name="Marcos A.T."/>
            <person name="Martin J."/>
            <person name="McCluskey K."/>
            <person name="Medina H.R."/>
            <person name="Miralles-Duran A."/>
            <person name="Miyazaki A."/>
            <person name="Munoz-Torres E."/>
            <person name="Oguiza J.A."/>
            <person name="Ohm R."/>
            <person name="Olmedo M."/>
            <person name="Orejas M."/>
            <person name="Ortiz-Castellanos L."/>
            <person name="Pisabarro A.G."/>
            <person name="Rodriguez-Romero J."/>
            <person name="Ruiz-Herrera J."/>
            <person name="Ruiz-Vazquez R."/>
            <person name="Sanz C."/>
            <person name="Schackwitz W."/>
            <person name="Schmutz J."/>
            <person name="Shahriari M."/>
            <person name="Shelest E."/>
            <person name="Silva-Franco F."/>
            <person name="Soanes D."/>
            <person name="Syed K."/>
            <person name="Tagua V.G."/>
            <person name="Talbot N.J."/>
            <person name="Thon M."/>
            <person name="De vries R.P."/>
            <person name="Wiebenga A."/>
            <person name="Yadav J.S."/>
            <person name="Braun E.L."/>
            <person name="Baker S."/>
            <person name="Garre V."/>
            <person name="Horwitz B."/>
            <person name="Torres-Martinez S."/>
            <person name="Idnurm A."/>
            <person name="Herrera-Estrella A."/>
            <person name="Gabaldon T."/>
            <person name="Grigoriev I.V."/>
        </authorList>
    </citation>
    <scope>NUCLEOTIDE SEQUENCE [LARGE SCALE GENOMIC DNA]</scope>
    <source>
        <strain evidence="2">NRRL 1555(-)</strain>
    </source>
</reference>
<evidence type="ECO:0000313" key="1">
    <source>
        <dbReference type="EMBL" id="OAD80688.1"/>
    </source>
</evidence>
<gene>
    <name evidence="1" type="ORF">PHYBLDRAFT_138233</name>
</gene>
<sequence length="62" mass="6811">MSILKIKAYNAFQRWRATGATMALYSHSNEKVLAATLGPTRRGGNLIEKPTVLTTGHNRALI</sequence>